<feature type="compositionally biased region" description="Acidic residues" evidence="15">
    <location>
        <begin position="205"/>
        <end position="215"/>
    </location>
</feature>
<reference evidence="20" key="1">
    <citation type="submission" date="2022-11" db="UniProtKB">
        <authorList>
            <consortium name="WormBaseParasite"/>
        </authorList>
    </citation>
    <scope>IDENTIFICATION</scope>
</reference>
<evidence type="ECO:0000259" key="18">
    <source>
        <dbReference type="SMART" id="SM01332"/>
    </source>
</evidence>
<organism evidence="19 20">
    <name type="scientific">Ditylenchus dipsaci</name>
    <dbReference type="NCBI Taxonomy" id="166011"/>
    <lineage>
        <taxon>Eukaryota</taxon>
        <taxon>Metazoa</taxon>
        <taxon>Ecdysozoa</taxon>
        <taxon>Nematoda</taxon>
        <taxon>Chromadorea</taxon>
        <taxon>Rhabditida</taxon>
        <taxon>Tylenchina</taxon>
        <taxon>Tylenchomorpha</taxon>
        <taxon>Sphaerularioidea</taxon>
        <taxon>Anguinidae</taxon>
        <taxon>Anguininae</taxon>
        <taxon>Ditylenchus</taxon>
    </lineage>
</organism>
<keyword evidence="7" id="KW-0732">Signal</keyword>
<feature type="region of interest" description="Disordered" evidence="15">
    <location>
        <begin position="201"/>
        <end position="224"/>
    </location>
</feature>
<evidence type="ECO:0000256" key="14">
    <source>
        <dbReference type="RuleBase" id="RU000383"/>
    </source>
</evidence>
<feature type="region of interest" description="Disordered" evidence="15">
    <location>
        <begin position="37"/>
        <end position="61"/>
    </location>
</feature>
<sequence length="1045" mass="119500">MCASDPGMSITSTTSKLAMQGCTKLLIKDGKLRAPLASRSTNQTVSIPKSSTKQDEKPSSLVSNFNAQSENHNHELTYTSTVSHFKENITIRDDFEVFQDDEEPQPQASNQSVFSICEDSYISSTSTTVLQENVSAETSLYLLPPARFCHQEEVENDENVDAARERQRSPFHEIQTTELNDSLSKKRKKSFEDVTEDYVNTSEDSIADDQEDEEATEKASEYPSEYKTANTSFSNVEEFLKKERNILYTTSGYDMDVYQYQIHREQLNVGKPRANYINKQNELNADMRAVLVDWFVDVCQEYDLSPATFFLAVSLVDRTLSTVDCPRVKLQLLGATAIFQNGRSLSPQLTEIVFITEDTYTPVQVRRMEKVILRVVDFQLNVPLVDTFANFYTFFQPISPKANCLMWYLLELSAMHYDCIKHKPSRVAAAAYCLAKHVASRVKPIITTTEDSPSLANGGWSDELAEKTGIASEELVELCNLLAQLFRNAEESPSKLSTPKLKPLWINNTLQAEKSGVDLRRIAREYCNPQKTPPEVEFLSAANVEPIFGLEIAEDLLREYSFVALNFKELCKEIQLAHPVSKFSESSQNKLETVLLASETKKDTVFGSEVTLLTPDEDLDVTKLQEKLSKKLGQKVEMDKPVEVEKKKEDKKDSKDEKTVQGMYTLEYLIRVMSKMGYKPFASTLIIPIMRRSKYDPRTAPHILENQIVDVRIGIHVQSISNFQLTTMDYDMDLWLRMSWRDPRLAHGLKAPILITEESFLKRIWRPDAFFVNSVDSLFHRVTYLNFYMFVFPEGEVFMEARLYLKPKSQLVLCKYPHDSQVIYLKISSIAFPNNILPELYIDGVDKGTCASRRKTGNFTCIEARFYMKRNIGFYFAQTYVPTATCVLFSWISVWLPEEFVEGRVFVALTVFLTLSAESNAAKETLPKVSYVKAIDIWFGFTATFVFCTMFQALVVIMLEHLSKLKKKIVEDQNESLSVHKVTRLLLDSKRYHNWARGLDDFFKVMYPVIFIIFLFVYVFVIIEGDENKCLRGNQMGHSVSSSEL</sequence>
<evidence type="ECO:0000256" key="7">
    <source>
        <dbReference type="ARBA" id="ARBA00022729"/>
    </source>
</evidence>
<dbReference type="SUPFAM" id="SSF63712">
    <property type="entry name" value="Nicotinic receptor ligand binding domain-like"/>
    <property type="match status" value="1"/>
</dbReference>
<dbReference type="InterPro" id="IPR006201">
    <property type="entry name" value="Neur_channel"/>
</dbReference>
<keyword evidence="13" id="KW-0131">Cell cycle</keyword>
<dbReference type="FunFam" id="1.20.58.390:FF:000055">
    <property type="entry name" value="Ligand-Gated ion Channel"/>
    <property type="match status" value="1"/>
</dbReference>
<dbReference type="SMART" id="SM00385">
    <property type="entry name" value="CYCLIN"/>
    <property type="match status" value="2"/>
</dbReference>
<dbReference type="InterPro" id="IPR006028">
    <property type="entry name" value="GABAA/Glycine_rcpt"/>
</dbReference>
<dbReference type="PRINTS" id="PR00253">
    <property type="entry name" value="GABAARECEPTR"/>
</dbReference>
<keyword evidence="11 16" id="KW-0472">Membrane</keyword>
<keyword evidence="3" id="KW-0813">Transport</keyword>
<dbReference type="SMART" id="SM01332">
    <property type="entry name" value="Cyclin_C"/>
    <property type="match status" value="1"/>
</dbReference>
<keyword evidence="10 14" id="KW-0195">Cyclin</keyword>
<evidence type="ECO:0000256" key="8">
    <source>
        <dbReference type="ARBA" id="ARBA00022989"/>
    </source>
</evidence>
<dbReference type="Pfam" id="PF02931">
    <property type="entry name" value="Neur_chan_LBD"/>
    <property type="match status" value="1"/>
</dbReference>
<keyword evidence="8 16" id="KW-1133">Transmembrane helix</keyword>
<dbReference type="AlphaFoldDB" id="A0A915E7A9"/>
<accession>A0A915E7A9</accession>
<dbReference type="Gene3D" id="1.10.472.10">
    <property type="entry name" value="Cyclin-like"/>
    <property type="match status" value="2"/>
</dbReference>
<feature type="transmembrane region" description="Helical" evidence="16">
    <location>
        <begin position="872"/>
        <end position="894"/>
    </location>
</feature>
<feature type="domain" description="Cyclin C-terminal" evidence="18">
    <location>
        <begin position="383"/>
        <end position="504"/>
    </location>
</feature>
<dbReference type="GO" id="GO:0051301">
    <property type="term" value="P:cell division"/>
    <property type="evidence" value="ECO:0007669"/>
    <property type="project" value="UniProtKB-KW"/>
</dbReference>
<evidence type="ECO:0000259" key="17">
    <source>
        <dbReference type="SMART" id="SM00385"/>
    </source>
</evidence>
<dbReference type="InterPro" id="IPR004367">
    <property type="entry name" value="Cyclin_C-dom"/>
</dbReference>
<dbReference type="PRINTS" id="PR00252">
    <property type="entry name" value="NRIONCHANNEL"/>
</dbReference>
<keyword evidence="12" id="KW-0407">Ion channel</keyword>
<dbReference type="InterPro" id="IPR013763">
    <property type="entry name" value="Cyclin-like_dom"/>
</dbReference>
<evidence type="ECO:0000256" key="16">
    <source>
        <dbReference type="SAM" id="Phobius"/>
    </source>
</evidence>
<evidence type="ECO:0000256" key="15">
    <source>
        <dbReference type="SAM" id="MobiDB-lite"/>
    </source>
</evidence>
<evidence type="ECO:0000256" key="3">
    <source>
        <dbReference type="ARBA" id="ARBA00022448"/>
    </source>
</evidence>
<feature type="transmembrane region" description="Helical" evidence="16">
    <location>
        <begin position="937"/>
        <end position="959"/>
    </location>
</feature>
<comment type="subcellular location">
    <subcellularLocation>
        <location evidence="2">Cell membrane</location>
    </subcellularLocation>
    <subcellularLocation>
        <location evidence="1">Membrane</location>
        <topology evidence="1">Multi-pass membrane protein</topology>
    </subcellularLocation>
</comment>
<evidence type="ECO:0000256" key="5">
    <source>
        <dbReference type="ARBA" id="ARBA00022618"/>
    </source>
</evidence>
<dbReference type="GO" id="GO:0004888">
    <property type="term" value="F:transmembrane signaling receptor activity"/>
    <property type="evidence" value="ECO:0007669"/>
    <property type="project" value="InterPro"/>
</dbReference>
<evidence type="ECO:0000256" key="1">
    <source>
        <dbReference type="ARBA" id="ARBA00004141"/>
    </source>
</evidence>
<dbReference type="InterPro" id="IPR036734">
    <property type="entry name" value="Neur_chan_lig-bd_sf"/>
</dbReference>
<dbReference type="Gene3D" id="2.70.170.10">
    <property type="entry name" value="Neurotransmitter-gated ion-channel ligand-binding domain"/>
    <property type="match status" value="1"/>
</dbReference>
<dbReference type="InterPro" id="IPR036719">
    <property type="entry name" value="Neuro-gated_channel_TM_sf"/>
</dbReference>
<dbReference type="SUPFAM" id="SSF90112">
    <property type="entry name" value="Neurotransmitter-gated ion-channel transmembrane pore"/>
    <property type="match status" value="1"/>
</dbReference>
<evidence type="ECO:0000313" key="20">
    <source>
        <dbReference type="WBParaSite" id="jg2817"/>
    </source>
</evidence>
<feature type="compositionally biased region" description="Polar residues" evidence="15">
    <location>
        <begin position="38"/>
        <end position="51"/>
    </location>
</feature>
<keyword evidence="4" id="KW-1003">Cell membrane</keyword>
<dbReference type="SUPFAM" id="SSF47954">
    <property type="entry name" value="Cyclin-like"/>
    <property type="match status" value="2"/>
</dbReference>
<keyword evidence="19" id="KW-1185">Reference proteome</keyword>
<dbReference type="Pfam" id="PF02984">
    <property type="entry name" value="Cyclin_C"/>
    <property type="match status" value="1"/>
</dbReference>
<dbReference type="WBParaSite" id="jg2817">
    <property type="protein sequence ID" value="jg2817"/>
    <property type="gene ID" value="jg2817"/>
</dbReference>
<protein>
    <submittedName>
        <fullName evidence="20">Uncharacterized protein</fullName>
    </submittedName>
</protein>
<dbReference type="GO" id="GO:0005230">
    <property type="term" value="F:extracellular ligand-gated monoatomic ion channel activity"/>
    <property type="evidence" value="ECO:0007669"/>
    <property type="project" value="InterPro"/>
</dbReference>
<keyword evidence="6 16" id="KW-0812">Transmembrane</keyword>
<comment type="similarity">
    <text evidence="14">Belongs to the cyclin family.</text>
</comment>
<feature type="transmembrane region" description="Helical" evidence="16">
    <location>
        <begin position="1005"/>
        <end position="1023"/>
    </location>
</feature>
<evidence type="ECO:0000313" key="19">
    <source>
        <dbReference type="Proteomes" id="UP000887574"/>
    </source>
</evidence>
<keyword evidence="9" id="KW-0406">Ion transport</keyword>
<dbReference type="CDD" id="cd19049">
    <property type="entry name" value="LGIC_TM_anion"/>
    <property type="match status" value="1"/>
</dbReference>
<name>A0A915E7A9_9BILA</name>
<dbReference type="FunFam" id="1.10.472.10:FF:000001">
    <property type="entry name" value="G2/mitotic-specific cyclin"/>
    <property type="match status" value="1"/>
</dbReference>
<evidence type="ECO:0000256" key="11">
    <source>
        <dbReference type="ARBA" id="ARBA00023136"/>
    </source>
</evidence>
<dbReference type="Pfam" id="PF02932">
    <property type="entry name" value="Neur_chan_memb"/>
    <property type="match status" value="1"/>
</dbReference>
<dbReference type="Pfam" id="PF00134">
    <property type="entry name" value="Cyclin_N"/>
    <property type="match status" value="1"/>
</dbReference>
<dbReference type="InterPro" id="IPR006671">
    <property type="entry name" value="Cyclin_N"/>
</dbReference>
<evidence type="ECO:0000256" key="4">
    <source>
        <dbReference type="ARBA" id="ARBA00022475"/>
    </source>
</evidence>
<dbReference type="InterPro" id="IPR006202">
    <property type="entry name" value="Neur_chan_lig-bd"/>
</dbReference>
<dbReference type="GO" id="GO:0005886">
    <property type="term" value="C:plasma membrane"/>
    <property type="evidence" value="ECO:0007669"/>
    <property type="project" value="UniProtKB-SubCell"/>
</dbReference>
<keyword evidence="5" id="KW-0132">Cell division</keyword>
<evidence type="ECO:0000256" key="2">
    <source>
        <dbReference type="ARBA" id="ARBA00004236"/>
    </source>
</evidence>
<evidence type="ECO:0000256" key="9">
    <source>
        <dbReference type="ARBA" id="ARBA00023065"/>
    </source>
</evidence>
<dbReference type="InterPro" id="IPR006029">
    <property type="entry name" value="Neurotrans-gated_channel_TM"/>
</dbReference>
<dbReference type="PANTHER" id="PTHR18945">
    <property type="entry name" value="NEUROTRANSMITTER GATED ION CHANNEL"/>
    <property type="match status" value="1"/>
</dbReference>
<proteinExistence type="inferred from homology"/>
<dbReference type="CDD" id="cd20537">
    <property type="entry name" value="CYCLIN_CCNO-like_rpt2"/>
    <property type="match status" value="1"/>
</dbReference>
<dbReference type="Gene3D" id="1.20.58.390">
    <property type="entry name" value="Neurotransmitter-gated ion-channel transmembrane domain"/>
    <property type="match status" value="1"/>
</dbReference>
<dbReference type="InterPro" id="IPR036915">
    <property type="entry name" value="Cyclin-like_sf"/>
</dbReference>
<dbReference type="InterPro" id="IPR038050">
    <property type="entry name" value="Neuro_actylchol_rec"/>
</dbReference>
<feature type="domain" description="Cyclin-like" evidence="17">
    <location>
        <begin position="293"/>
        <end position="374"/>
    </location>
</feature>
<feature type="domain" description="Cyclin-like" evidence="17">
    <location>
        <begin position="386"/>
        <end position="484"/>
    </location>
</feature>
<evidence type="ECO:0000256" key="6">
    <source>
        <dbReference type="ARBA" id="ARBA00022692"/>
    </source>
</evidence>
<feature type="transmembrane region" description="Helical" evidence="16">
    <location>
        <begin position="901"/>
        <end position="917"/>
    </location>
</feature>
<evidence type="ECO:0000256" key="10">
    <source>
        <dbReference type="ARBA" id="ARBA00023127"/>
    </source>
</evidence>
<dbReference type="CDD" id="cd18987">
    <property type="entry name" value="LGIC_ECD_anion"/>
    <property type="match status" value="1"/>
</dbReference>
<dbReference type="Proteomes" id="UP000887574">
    <property type="component" value="Unplaced"/>
</dbReference>
<evidence type="ECO:0000256" key="13">
    <source>
        <dbReference type="ARBA" id="ARBA00023306"/>
    </source>
</evidence>
<evidence type="ECO:0000256" key="12">
    <source>
        <dbReference type="ARBA" id="ARBA00023303"/>
    </source>
</evidence>